<dbReference type="Proteomes" id="UP000006765">
    <property type="component" value="Unassembled WGS sequence"/>
</dbReference>
<name>K2GRG2_9RHOB</name>
<dbReference type="OrthoDB" id="7659281at2"/>
<dbReference type="EMBL" id="AMGO01000011">
    <property type="protein sequence ID" value="EKE45156.1"/>
    <property type="molecule type" value="Genomic_DNA"/>
</dbReference>
<sequence length="114" mass="12204">MRTIVLIGLVAALGLPGCDLLPTVNRRAVPEAPLPYTARISTERGSPDFLVSVRAGNAPLPAFRESARYEGTRYCLDRFGTSDIDWRMNPASGDWAVVRDRAGNAVVGGACSGR</sequence>
<dbReference type="STRING" id="1231392.OCGS_0851"/>
<protein>
    <submittedName>
        <fullName evidence="1">Uncharacterized protein</fullName>
    </submittedName>
</protein>
<gene>
    <name evidence="1" type="ORF">OCGS_0851</name>
</gene>
<dbReference type="AlphaFoldDB" id="K2GRG2"/>
<reference evidence="1 2" key="1">
    <citation type="journal article" date="2012" name="J. Bacteriol.">
        <title>Draft Genome Sequence of Oceaniovalibus guishaninsula JLT2003T.</title>
        <authorList>
            <person name="Tang K."/>
            <person name="Liu K."/>
            <person name="Jiao N."/>
        </authorList>
    </citation>
    <scope>NUCLEOTIDE SEQUENCE [LARGE SCALE GENOMIC DNA]</scope>
    <source>
        <strain evidence="1 2">JLT2003</strain>
    </source>
</reference>
<accession>K2GRG2</accession>
<evidence type="ECO:0000313" key="1">
    <source>
        <dbReference type="EMBL" id="EKE45156.1"/>
    </source>
</evidence>
<evidence type="ECO:0000313" key="2">
    <source>
        <dbReference type="Proteomes" id="UP000006765"/>
    </source>
</evidence>
<keyword evidence="2" id="KW-1185">Reference proteome</keyword>
<dbReference type="RefSeq" id="WP_007426004.1">
    <property type="nucleotide sequence ID" value="NZ_AMGO01000011.1"/>
</dbReference>
<proteinExistence type="predicted"/>
<comment type="caution">
    <text evidence="1">The sequence shown here is derived from an EMBL/GenBank/DDBJ whole genome shotgun (WGS) entry which is preliminary data.</text>
</comment>
<organism evidence="1 2">
    <name type="scientific">Oceaniovalibus guishaninsula JLT2003</name>
    <dbReference type="NCBI Taxonomy" id="1231392"/>
    <lineage>
        <taxon>Bacteria</taxon>
        <taxon>Pseudomonadati</taxon>
        <taxon>Pseudomonadota</taxon>
        <taxon>Alphaproteobacteria</taxon>
        <taxon>Rhodobacterales</taxon>
        <taxon>Roseobacteraceae</taxon>
        <taxon>Oceaniovalibus</taxon>
    </lineage>
</organism>